<dbReference type="AlphaFoldDB" id="A0A8J2VKX0"/>
<keyword evidence="5" id="KW-0472">Membrane</keyword>
<dbReference type="NCBIfam" id="TIGR02887">
    <property type="entry name" value="spore_ger_x_C"/>
    <property type="match status" value="1"/>
</dbReference>
<evidence type="ECO:0000313" key="11">
    <source>
        <dbReference type="EMBL" id="GGE29168.1"/>
    </source>
</evidence>
<keyword evidence="4 8" id="KW-0732">Signal</keyword>
<protein>
    <submittedName>
        <fullName evidence="11">Spore germination protein KC</fullName>
    </submittedName>
</protein>
<dbReference type="PANTHER" id="PTHR35789:SF1">
    <property type="entry name" value="SPORE GERMINATION PROTEIN B3"/>
    <property type="match status" value="1"/>
</dbReference>
<dbReference type="GO" id="GO:0016020">
    <property type="term" value="C:membrane"/>
    <property type="evidence" value="ECO:0007669"/>
    <property type="project" value="UniProtKB-SubCell"/>
</dbReference>
<sequence length="401" mass="44631">MIKYGLILSLLFFPLFMTGCTGYHQDIDQLAIVSAMGVDKAANGQYRVSFQVINSSQIASTKTGGGGGKSVPVVVYTDTGKTLIEAIRKASQQVTKRLYFSHQQGVIIEEKVARAGLKDVFDILERNIQQRLQLNVLIARRGTAEDILKVLIPTEMLPGSRVGEALKTSSRVLGETLESNVRDVVHGLTDDGIEPAISGIELIGKDEQGQSMSNLQESRPVAYTRINGIALFRDGKLQKWMEGNTARGAVTLLDRLKNTVVNINCGDKKDALAIEITHARTKLGADMNKGKPVLTVQMAFLGNVYEADCPIQLNDQETIDRLQHRLEREMKREVLSAVKTAQKEKCDIFGFGETLHRSQPQRWKTIRNRWNPIFSKAEVRVRAKAIIDHAGLRFDPFWSSK</sequence>
<dbReference type="Gene3D" id="3.30.300.210">
    <property type="entry name" value="Nutrient germinant receptor protein C, domain 3"/>
    <property type="match status" value="1"/>
</dbReference>
<proteinExistence type="inferred from homology"/>
<evidence type="ECO:0000256" key="5">
    <source>
        <dbReference type="ARBA" id="ARBA00023136"/>
    </source>
</evidence>
<comment type="similarity">
    <text evidence="2">Belongs to the GerABKC lipoprotein family.</text>
</comment>
<dbReference type="PANTHER" id="PTHR35789">
    <property type="entry name" value="SPORE GERMINATION PROTEIN B3"/>
    <property type="match status" value="1"/>
</dbReference>
<feature type="domain" description="Spore germination GerAC-like C-terminal" evidence="9">
    <location>
        <begin position="227"/>
        <end position="391"/>
    </location>
</feature>
<evidence type="ECO:0000256" key="7">
    <source>
        <dbReference type="ARBA" id="ARBA00023288"/>
    </source>
</evidence>
<dbReference type="Gene3D" id="6.20.190.10">
    <property type="entry name" value="Nutrient germinant receptor protein C, domain 1"/>
    <property type="match status" value="1"/>
</dbReference>
<reference evidence="11" key="1">
    <citation type="journal article" date="2014" name="Int. J. Syst. Evol. Microbiol.">
        <title>Complete genome sequence of Corynebacterium casei LMG S-19264T (=DSM 44701T), isolated from a smear-ripened cheese.</title>
        <authorList>
            <consortium name="US DOE Joint Genome Institute (JGI-PGF)"/>
            <person name="Walter F."/>
            <person name="Albersmeier A."/>
            <person name="Kalinowski J."/>
            <person name="Ruckert C."/>
        </authorList>
    </citation>
    <scope>NUCLEOTIDE SEQUENCE</scope>
    <source>
        <strain evidence="11">CGMCC 1.15179</strain>
    </source>
</reference>
<comment type="caution">
    <text evidence="11">The sequence shown here is derived from an EMBL/GenBank/DDBJ whole genome shotgun (WGS) entry which is preliminary data.</text>
</comment>
<comment type="subcellular location">
    <subcellularLocation>
        <location evidence="1">Membrane</location>
        <topology evidence="1">Lipid-anchor</topology>
    </subcellularLocation>
</comment>
<keyword evidence="3" id="KW-0309">Germination</keyword>
<dbReference type="Pfam" id="PF25198">
    <property type="entry name" value="Spore_GerAC_N"/>
    <property type="match status" value="1"/>
</dbReference>
<dbReference type="InterPro" id="IPR008844">
    <property type="entry name" value="Spore_GerAC-like"/>
</dbReference>
<evidence type="ECO:0000256" key="4">
    <source>
        <dbReference type="ARBA" id="ARBA00022729"/>
    </source>
</evidence>
<feature type="domain" description="Spore germination protein N-terminal" evidence="10">
    <location>
        <begin position="25"/>
        <end position="201"/>
    </location>
</feature>
<evidence type="ECO:0000256" key="6">
    <source>
        <dbReference type="ARBA" id="ARBA00023139"/>
    </source>
</evidence>
<evidence type="ECO:0000259" key="9">
    <source>
        <dbReference type="Pfam" id="PF05504"/>
    </source>
</evidence>
<accession>A0A8J2VKX0</accession>
<evidence type="ECO:0000256" key="8">
    <source>
        <dbReference type="SAM" id="SignalP"/>
    </source>
</evidence>
<evidence type="ECO:0000256" key="3">
    <source>
        <dbReference type="ARBA" id="ARBA00022544"/>
    </source>
</evidence>
<reference evidence="11" key="2">
    <citation type="submission" date="2020-09" db="EMBL/GenBank/DDBJ databases">
        <authorList>
            <person name="Sun Q."/>
            <person name="Zhou Y."/>
        </authorList>
    </citation>
    <scope>NUCLEOTIDE SEQUENCE</scope>
    <source>
        <strain evidence="11">CGMCC 1.15179</strain>
    </source>
</reference>
<dbReference type="PROSITE" id="PS51257">
    <property type="entry name" value="PROKAR_LIPOPROTEIN"/>
    <property type="match status" value="1"/>
</dbReference>
<evidence type="ECO:0000259" key="10">
    <source>
        <dbReference type="Pfam" id="PF25198"/>
    </source>
</evidence>
<dbReference type="InterPro" id="IPR038501">
    <property type="entry name" value="Spore_GerAC_C_sf"/>
</dbReference>
<evidence type="ECO:0000256" key="2">
    <source>
        <dbReference type="ARBA" id="ARBA00007886"/>
    </source>
</evidence>
<keyword evidence="6" id="KW-0564">Palmitate</keyword>
<evidence type="ECO:0000313" key="12">
    <source>
        <dbReference type="Proteomes" id="UP000625210"/>
    </source>
</evidence>
<gene>
    <name evidence="11" type="primary">gerKC</name>
    <name evidence="11" type="ORF">GCM10011571_34130</name>
</gene>
<dbReference type="InterPro" id="IPR057336">
    <property type="entry name" value="GerAC_N"/>
</dbReference>
<feature type="chain" id="PRO_5038670171" evidence="8">
    <location>
        <begin position="20"/>
        <end position="401"/>
    </location>
</feature>
<evidence type="ECO:0000256" key="1">
    <source>
        <dbReference type="ARBA" id="ARBA00004635"/>
    </source>
</evidence>
<dbReference type="Proteomes" id="UP000625210">
    <property type="component" value="Unassembled WGS sequence"/>
</dbReference>
<dbReference type="EMBL" id="BMHQ01000020">
    <property type="protein sequence ID" value="GGE29168.1"/>
    <property type="molecule type" value="Genomic_DNA"/>
</dbReference>
<keyword evidence="7" id="KW-0449">Lipoprotein</keyword>
<dbReference type="RefSeq" id="WP_188649083.1">
    <property type="nucleotide sequence ID" value="NZ_BMHQ01000020.1"/>
</dbReference>
<dbReference type="Pfam" id="PF05504">
    <property type="entry name" value="Spore_GerAC"/>
    <property type="match status" value="1"/>
</dbReference>
<feature type="signal peptide" evidence="8">
    <location>
        <begin position="1"/>
        <end position="19"/>
    </location>
</feature>
<dbReference type="InterPro" id="IPR046953">
    <property type="entry name" value="Spore_GerAC-like_C"/>
</dbReference>
<organism evidence="11 12">
    <name type="scientific">Marinithermofilum abyssi</name>
    <dbReference type="NCBI Taxonomy" id="1571185"/>
    <lineage>
        <taxon>Bacteria</taxon>
        <taxon>Bacillati</taxon>
        <taxon>Bacillota</taxon>
        <taxon>Bacilli</taxon>
        <taxon>Bacillales</taxon>
        <taxon>Thermoactinomycetaceae</taxon>
        <taxon>Marinithermofilum</taxon>
    </lineage>
</organism>
<keyword evidence="12" id="KW-1185">Reference proteome</keyword>
<name>A0A8J2VKX0_9BACL</name>
<dbReference type="GO" id="GO:0009847">
    <property type="term" value="P:spore germination"/>
    <property type="evidence" value="ECO:0007669"/>
    <property type="project" value="InterPro"/>
</dbReference>